<keyword evidence="3" id="KW-1185">Reference proteome</keyword>
<dbReference type="PANTHER" id="PTHR12582">
    <property type="entry name" value="NETRIN RECEPTOR UNC5"/>
    <property type="match status" value="1"/>
</dbReference>
<dbReference type="Gene3D" id="1.10.533.10">
    <property type="entry name" value="Death Domain, Fas"/>
    <property type="match status" value="1"/>
</dbReference>
<dbReference type="InterPro" id="IPR000906">
    <property type="entry name" value="ZU5_dom"/>
</dbReference>
<name>A0A7M7P1A4_STRPU</name>
<evidence type="ECO:0000313" key="3">
    <source>
        <dbReference type="Proteomes" id="UP000007110"/>
    </source>
</evidence>
<feature type="domain" description="ZU5" evidence="1">
    <location>
        <begin position="62"/>
        <end position="199"/>
    </location>
</feature>
<dbReference type="Gene3D" id="2.60.220.30">
    <property type="match status" value="1"/>
</dbReference>
<dbReference type="GeneID" id="105443917"/>
<evidence type="ECO:0000259" key="1">
    <source>
        <dbReference type="PROSITE" id="PS51145"/>
    </source>
</evidence>
<dbReference type="SMART" id="SM00218">
    <property type="entry name" value="ZU5"/>
    <property type="match status" value="1"/>
</dbReference>
<dbReference type="CDD" id="cd01670">
    <property type="entry name" value="Death"/>
    <property type="match status" value="1"/>
</dbReference>
<sequence length="459" mass="51991">MSECVTFPPHMIGRCTLKMLKEWVQQGGTRERLLDVAQAFHFNDAAVKIAEAMKYLPSYMPFISHGIIDHRGGELTLGELGIVVSIPGGAIPKGMRSVVTLRVLTHDTTGLPVREGEVVITPVIECSLTQELIKPATVELPHCINHHEHKDDSSVILYTKTGPVTFGRRNLTPHISQISKDKIKFPTRHLQAWALSSTDLQGLQLRCVVFKPLFMTPAEKPTLRVYILHPYRYYVEGITRKEKSSYVPYCQVLKELMFSIESKASDLKILFDDGTKRNEQTMAIKSILSGKCSPLKFELQFSPEEKGKKNVQIDILQGSATRAERQYIITIEDEPDYAVDHTDSQERLQYVSNNLLELMADVIHKPKDLKSLGYQLGFSSSSMEKYNDQADVSFDSVSRSGFGEMLRDWRRQVRPSEQVDELHLALQNAGLGHAADVIIHEVSSRRRFAQVRQVWESKK</sequence>
<dbReference type="InParanoid" id="A0A7M7P1A4"/>
<accession>A0A7M7P1A4</accession>
<dbReference type="Pfam" id="PF00791">
    <property type="entry name" value="ZU5"/>
    <property type="match status" value="1"/>
</dbReference>
<dbReference type="InterPro" id="IPR037936">
    <property type="entry name" value="UNC5A-D"/>
</dbReference>
<reference evidence="2" key="2">
    <citation type="submission" date="2021-01" db="UniProtKB">
        <authorList>
            <consortium name="EnsemblMetazoa"/>
        </authorList>
    </citation>
    <scope>IDENTIFICATION</scope>
</reference>
<dbReference type="OrthoDB" id="10127489at2759"/>
<dbReference type="OMA" id="CINHHEH"/>
<dbReference type="KEGG" id="spu:105443917"/>
<proteinExistence type="predicted"/>
<dbReference type="GO" id="GO:0016020">
    <property type="term" value="C:membrane"/>
    <property type="evidence" value="ECO:0007669"/>
    <property type="project" value="InterPro"/>
</dbReference>
<dbReference type="Proteomes" id="UP000007110">
    <property type="component" value="Unassembled WGS sequence"/>
</dbReference>
<dbReference type="EnsemblMetazoa" id="XM_030988167">
    <property type="protein sequence ID" value="XP_030844027"/>
    <property type="gene ID" value="LOC105443917"/>
</dbReference>
<evidence type="ECO:0000313" key="2">
    <source>
        <dbReference type="EnsemblMetazoa" id="XP_030844027"/>
    </source>
</evidence>
<dbReference type="GO" id="GO:0005042">
    <property type="term" value="F:netrin receptor activity"/>
    <property type="evidence" value="ECO:0007669"/>
    <property type="project" value="InterPro"/>
</dbReference>
<organism evidence="2 3">
    <name type="scientific">Strongylocentrotus purpuratus</name>
    <name type="common">Purple sea urchin</name>
    <dbReference type="NCBI Taxonomy" id="7668"/>
    <lineage>
        <taxon>Eukaryota</taxon>
        <taxon>Metazoa</taxon>
        <taxon>Echinodermata</taxon>
        <taxon>Eleutherozoa</taxon>
        <taxon>Echinozoa</taxon>
        <taxon>Echinoidea</taxon>
        <taxon>Euechinoidea</taxon>
        <taxon>Echinacea</taxon>
        <taxon>Camarodonta</taxon>
        <taxon>Echinidea</taxon>
        <taxon>Strongylocentrotidae</taxon>
        <taxon>Strongylocentrotus</taxon>
    </lineage>
</organism>
<reference evidence="3" key="1">
    <citation type="submission" date="2015-02" db="EMBL/GenBank/DDBJ databases">
        <title>Genome sequencing for Strongylocentrotus purpuratus.</title>
        <authorList>
            <person name="Murali S."/>
            <person name="Liu Y."/>
            <person name="Vee V."/>
            <person name="English A."/>
            <person name="Wang M."/>
            <person name="Skinner E."/>
            <person name="Han Y."/>
            <person name="Muzny D.M."/>
            <person name="Worley K.C."/>
            <person name="Gibbs R.A."/>
        </authorList>
    </citation>
    <scope>NUCLEOTIDE SEQUENCE</scope>
</reference>
<dbReference type="RefSeq" id="XP_030844027.1">
    <property type="nucleotide sequence ID" value="XM_030988167.1"/>
</dbReference>
<protein>
    <recommendedName>
        <fullName evidence="1">ZU5 domain-containing protein</fullName>
    </recommendedName>
</protein>
<dbReference type="AlphaFoldDB" id="A0A7M7P1A4"/>
<dbReference type="PROSITE" id="PS51145">
    <property type="entry name" value="ZU5"/>
    <property type="match status" value="1"/>
</dbReference>
<dbReference type="PANTHER" id="PTHR12582:SF41">
    <property type="entry name" value="UNC5C-LIKE PROTEIN"/>
    <property type="match status" value="1"/>
</dbReference>
<dbReference type="InterPro" id="IPR011029">
    <property type="entry name" value="DEATH-like_dom_sf"/>
</dbReference>